<accession>A0A2U2PJ24</accession>
<name>A0A2U2PJ24_9SPHI</name>
<evidence type="ECO:0000313" key="1">
    <source>
        <dbReference type="EMBL" id="PWG81395.1"/>
    </source>
</evidence>
<dbReference type="OrthoDB" id="672807at2"/>
<sequence length="159" mass="17143">MKKTILKSLVATITGVLFITCLSSCSKKGDDDPSPESGERTAKFTVTVTGAPESAYVSFVVVGLTNTPSEATVWKVNGAVKNDESAVSLDANSFKGNTKTYVIESIKPLNAISVGIQCLNPESLPYKVSYKSEINGKVKQDVKDFTVTKDADFTHDYTY</sequence>
<protein>
    <recommendedName>
        <fullName evidence="3">PLAT domain-containing protein</fullName>
    </recommendedName>
</protein>
<dbReference type="EMBL" id="QEAS01000004">
    <property type="protein sequence ID" value="PWG81395.1"/>
    <property type="molecule type" value="Genomic_DNA"/>
</dbReference>
<dbReference type="Proteomes" id="UP000245647">
    <property type="component" value="Unassembled WGS sequence"/>
</dbReference>
<evidence type="ECO:0008006" key="3">
    <source>
        <dbReference type="Google" id="ProtNLM"/>
    </source>
</evidence>
<comment type="caution">
    <text evidence="1">The sequence shown here is derived from an EMBL/GenBank/DDBJ whole genome shotgun (WGS) entry which is preliminary data.</text>
</comment>
<keyword evidence="2" id="KW-1185">Reference proteome</keyword>
<evidence type="ECO:0000313" key="2">
    <source>
        <dbReference type="Proteomes" id="UP000245647"/>
    </source>
</evidence>
<dbReference type="RefSeq" id="WP_109414879.1">
    <property type="nucleotide sequence ID" value="NZ_QEAS01000004.1"/>
</dbReference>
<reference evidence="1 2" key="1">
    <citation type="submission" date="2018-04" db="EMBL/GenBank/DDBJ databases">
        <title>Pedobacter chongqingensis sp. nov., isolated from a rottenly hemp rope.</title>
        <authorList>
            <person name="Cai Y."/>
        </authorList>
    </citation>
    <scope>NUCLEOTIDE SEQUENCE [LARGE SCALE GENOMIC DNA]</scope>
    <source>
        <strain evidence="1 2">FJ4-8</strain>
    </source>
</reference>
<proteinExistence type="predicted"/>
<organism evidence="1 2">
    <name type="scientific">Pararcticibacter amylolyticus</name>
    <dbReference type="NCBI Taxonomy" id="2173175"/>
    <lineage>
        <taxon>Bacteria</taxon>
        <taxon>Pseudomonadati</taxon>
        <taxon>Bacteroidota</taxon>
        <taxon>Sphingobacteriia</taxon>
        <taxon>Sphingobacteriales</taxon>
        <taxon>Sphingobacteriaceae</taxon>
        <taxon>Pararcticibacter</taxon>
    </lineage>
</organism>
<dbReference type="AlphaFoldDB" id="A0A2U2PJ24"/>
<gene>
    <name evidence="1" type="ORF">DDR33_06015</name>
</gene>